<comment type="caution">
    <text evidence="1">The sequence shown here is derived from an EMBL/GenBank/DDBJ whole genome shotgun (WGS) entry which is preliminary data.</text>
</comment>
<reference evidence="1" key="1">
    <citation type="journal article" date="2020" name="Environ. Microbiol.">
        <title>The novel and transferable erm(51) gene confers Macrolides, Lincosamides, and Streptogramins B (MLSB) resistance to clonal Rhodococcus equi in the environment.</title>
        <authorList>
            <person name="Huber L."/>
            <person name="Giguere S."/>
            <person name="Slovis N.M."/>
            <person name="Alvarez-Narvaez S."/>
            <person name="Hart K.A."/>
            <person name="Greiter M."/>
            <person name="Morris E.R.A."/>
            <person name="Cohen N.D."/>
        </authorList>
    </citation>
    <scope>NUCLEOTIDE SEQUENCE</scope>
    <source>
        <strain evidence="1">Lh_116_1</strain>
    </source>
</reference>
<proteinExistence type="predicted"/>
<organism evidence="1 2">
    <name type="scientific">Rhodococcus hoagii</name>
    <name type="common">Corynebacterium equii</name>
    <dbReference type="NCBI Taxonomy" id="43767"/>
    <lineage>
        <taxon>Bacteria</taxon>
        <taxon>Bacillati</taxon>
        <taxon>Actinomycetota</taxon>
        <taxon>Actinomycetes</taxon>
        <taxon>Mycobacteriales</taxon>
        <taxon>Nocardiaceae</taxon>
        <taxon>Prescottella</taxon>
    </lineage>
</organism>
<accession>A0A9Q4ZIM5</accession>
<dbReference type="Proteomes" id="UP000603463">
    <property type="component" value="Unassembled WGS sequence"/>
</dbReference>
<evidence type="ECO:0000313" key="2">
    <source>
        <dbReference type="Proteomes" id="UP000603463"/>
    </source>
</evidence>
<protein>
    <submittedName>
        <fullName evidence="1">Uncharacterized protein</fullName>
    </submittedName>
</protein>
<sequence length="259" mass="28316">MSYPIGSPPSDAFVIGDYGENMDEATAKAIMAGKTLEPWDKAHGELKKKLRPIEAQITDSFVDGQRTLKGRVELMEDVSGYCNLVMDKTYTIASGGVNGWARALPLNVTIGIPKNAAPIYDYFHGSNDKRNGILLQAAGTWRLDAQVTVQGSASAGDGWPAQAYLSVWDKRTKSLYSERRFDIETSYYQTSHTISHTVIIEPSMANNAVACVSWGATRPLKIYGGDRYSALSVNRWDLNAGNANNNPSDQIPEAPGEYT</sequence>
<gene>
    <name evidence="1" type="ORF">GS882_03210</name>
</gene>
<evidence type="ECO:0000313" key="1">
    <source>
        <dbReference type="EMBL" id="NKT77230.1"/>
    </source>
</evidence>
<dbReference type="EMBL" id="WVBC01000002">
    <property type="protein sequence ID" value="NKT77230.1"/>
    <property type="molecule type" value="Genomic_DNA"/>
</dbReference>
<dbReference type="AlphaFoldDB" id="A0A9Q4ZIM5"/>
<name>A0A9Q4ZIM5_RHOHA</name>